<evidence type="ECO:0000313" key="7">
    <source>
        <dbReference type="Proteomes" id="UP000037460"/>
    </source>
</evidence>
<evidence type="ECO:0000256" key="1">
    <source>
        <dbReference type="ARBA" id="ARBA00022729"/>
    </source>
</evidence>
<feature type="disulfide bond" evidence="3">
    <location>
        <begin position="94"/>
        <end position="104"/>
    </location>
</feature>
<protein>
    <submittedName>
        <fullName evidence="6">Type ii transmembrane protein</fullName>
    </submittedName>
</protein>
<comment type="caution">
    <text evidence="3">Lacks conserved residue(s) required for the propagation of feature annotation.</text>
</comment>
<dbReference type="InterPro" id="IPR050969">
    <property type="entry name" value="Dev_Signal_Modulators"/>
</dbReference>
<dbReference type="InterPro" id="IPR000742">
    <property type="entry name" value="EGF"/>
</dbReference>
<feature type="signal peptide" evidence="4">
    <location>
        <begin position="1"/>
        <end position="20"/>
    </location>
</feature>
<organism evidence="6 7">
    <name type="scientific">Chrysochromulina tobinii</name>
    <dbReference type="NCBI Taxonomy" id="1460289"/>
    <lineage>
        <taxon>Eukaryota</taxon>
        <taxon>Haptista</taxon>
        <taxon>Haptophyta</taxon>
        <taxon>Prymnesiophyceae</taxon>
        <taxon>Prymnesiales</taxon>
        <taxon>Chrysochromulinaceae</taxon>
        <taxon>Chrysochromulina</taxon>
    </lineage>
</organism>
<gene>
    <name evidence="6" type="ORF">Ctob_004305</name>
</gene>
<dbReference type="PANTHER" id="PTHR14949">
    <property type="entry name" value="EGF-LIKE-DOMAIN, MULTIPLE 7, 8"/>
    <property type="match status" value="1"/>
</dbReference>
<feature type="domain" description="EGF-like" evidence="5">
    <location>
        <begin position="90"/>
        <end position="125"/>
    </location>
</feature>
<keyword evidence="3" id="KW-0245">EGF-like domain</keyword>
<evidence type="ECO:0000256" key="3">
    <source>
        <dbReference type="PROSITE-ProRule" id="PRU00076"/>
    </source>
</evidence>
<reference evidence="7" key="1">
    <citation type="journal article" date="2015" name="PLoS Genet.">
        <title>Genome Sequence and Transcriptome Analyses of Chrysochromulina tobin: Metabolic Tools for Enhanced Algal Fitness in the Prominent Order Prymnesiales (Haptophyceae).</title>
        <authorList>
            <person name="Hovde B.T."/>
            <person name="Deodato C.R."/>
            <person name="Hunsperger H.M."/>
            <person name="Ryken S.A."/>
            <person name="Yost W."/>
            <person name="Jha R.K."/>
            <person name="Patterson J."/>
            <person name="Monnat R.J. Jr."/>
            <person name="Barlow S.B."/>
            <person name="Starkenburg S.R."/>
            <person name="Cattolico R.A."/>
        </authorList>
    </citation>
    <scope>NUCLEOTIDE SEQUENCE</scope>
    <source>
        <strain evidence="7">CCMP291</strain>
    </source>
</reference>
<dbReference type="AlphaFoldDB" id="A0A0M0JQQ7"/>
<evidence type="ECO:0000256" key="4">
    <source>
        <dbReference type="SAM" id="SignalP"/>
    </source>
</evidence>
<keyword evidence="6" id="KW-0812">Transmembrane</keyword>
<feature type="chain" id="PRO_5005602094" evidence="4">
    <location>
        <begin position="21"/>
        <end position="549"/>
    </location>
</feature>
<name>A0A0M0JQQ7_9EUKA</name>
<evidence type="ECO:0000313" key="6">
    <source>
        <dbReference type="EMBL" id="KOO28934.1"/>
    </source>
</evidence>
<dbReference type="PROSITE" id="PS00022">
    <property type="entry name" value="EGF_1"/>
    <property type="match status" value="1"/>
</dbReference>
<feature type="non-terminal residue" evidence="6">
    <location>
        <position position="549"/>
    </location>
</feature>
<keyword evidence="6" id="KW-0472">Membrane</keyword>
<dbReference type="Gene3D" id="2.10.25.10">
    <property type="entry name" value="Laminin"/>
    <property type="match status" value="2"/>
</dbReference>
<dbReference type="PANTHER" id="PTHR14949:SF56">
    <property type="entry name" value="EGF-LIKE-DOMAIN, MULTIPLE 7"/>
    <property type="match status" value="1"/>
</dbReference>
<dbReference type="OrthoDB" id="442731at2759"/>
<evidence type="ECO:0000256" key="2">
    <source>
        <dbReference type="ARBA" id="ARBA00023157"/>
    </source>
</evidence>
<keyword evidence="1 4" id="KW-0732">Signal</keyword>
<keyword evidence="2 3" id="KW-1015">Disulfide bond</keyword>
<dbReference type="Proteomes" id="UP000037460">
    <property type="component" value="Unassembled WGS sequence"/>
</dbReference>
<evidence type="ECO:0000259" key="5">
    <source>
        <dbReference type="PROSITE" id="PS50026"/>
    </source>
</evidence>
<dbReference type="EMBL" id="JWZX01002490">
    <property type="protein sequence ID" value="KOO28934.1"/>
    <property type="molecule type" value="Genomic_DNA"/>
</dbReference>
<accession>A0A0M0JQQ7</accession>
<proteinExistence type="predicted"/>
<keyword evidence="7" id="KW-1185">Reference proteome</keyword>
<sequence length="549" mass="56275">MRSTFHSLVNLLGALGAQQALFPSGNLFPSSDAFATRLFPSVDPPAVTASTTGFPSCPSTMRGTPCSGHGNCSHIGVCACFRGWGGDNCSQPRCSLRCSGHGRCPLGDAEGACVCDLGYAGYDCAEHAPPPSPPPSPPLATFLPVALQVTTLHLNVTARTKVHATRPLRPLATALPPGAQVAYWSVDGAPESPSPQLLSTLASLGAAEPARVLATSALREDEAATALGARSASAAIGGAFASAWQSEPPEPLAPRAVVASAVDWRAGRAYVALSLTPSGSPRGRRPSVLQLALPSMALVGATGSFGSPDMVEVGTLALGGDASESAVAPGWLHAVLLSLSATAAELVTLRLPELQPVHALRLDVPSAPRAAQYDARTATLYLLCTGSAAGQPRLLRVPMRGGQPAAPPRGADTLSPAWAGALPLLLAFPASRLLLLLSDTEAEPSRPHWAAAAPPRLCRVRMGTSLPSSAEACTQLHGRYSAEQVTTAAADDSAGAAYLGCRSGALLRLRLSPLVVDVLIRPSLAAMSAALFRPSDGALWLATSDGELL</sequence>
<dbReference type="PROSITE" id="PS01186">
    <property type="entry name" value="EGF_2"/>
    <property type="match status" value="1"/>
</dbReference>
<feature type="disulfide bond" evidence="3">
    <location>
        <begin position="115"/>
        <end position="124"/>
    </location>
</feature>
<dbReference type="PROSITE" id="PS50026">
    <property type="entry name" value="EGF_3"/>
    <property type="match status" value="1"/>
</dbReference>
<comment type="caution">
    <text evidence="6">The sequence shown here is derived from an EMBL/GenBank/DDBJ whole genome shotgun (WGS) entry which is preliminary data.</text>
</comment>